<dbReference type="Gene3D" id="3.30.450.40">
    <property type="match status" value="1"/>
</dbReference>
<reference evidence="2" key="1">
    <citation type="submission" date="2021-01" db="EMBL/GenBank/DDBJ databases">
        <title>Whole genome shotgun sequence of Actinoplanes tereljensis NBRC 105297.</title>
        <authorList>
            <person name="Komaki H."/>
            <person name="Tamura T."/>
        </authorList>
    </citation>
    <scope>NUCLEOTIDE SEQUENCE</scope>
    <source>
        <strain evidence="2">NBRC 105297</strain>
    </source>
</reference>
<gene>
    <name evidence="2" type="ORF">Ate02nite_19690</name>
</gene>
<dbReference type="PANTHER" id="PTHR44757:SF2">
    <property type="entry name" value="BIOFILM ARCHITECTURE MAINTENANCE PROTEIN MBAA"/>
    <property type="match status" value="1"/>
</dbReference>
<evidence type="ECO:0000313" key="3">
    <source>
        <dbReference type="Proteomes" id="UP000623608"/>
    </source>
</evidence>
<feature type="domain" description="GGDEF" evidence="1">
    <location>
        <begin position="331"/>
        <end position="463"/>
    </location>
</feature>
<proteinExistence type="predicted"/>
<protein>
    <recommendedName>
        <fullName evidence="1">GGDEF domain-containing protein</fullName>
    </recommendedName>
</protein>
<dbReference type="RefSeq" id="WP_203802527.1">
    <property type="nucleotide sequence ID" value="NZ_BOMY01000013.1"/>
</dbReference>
<evidence type="ECO:0000259" key="1">
    <source>
        <dbReference type="PROSITE" id="PS50887"/>
    </source>
</evidence>
<dbReference type="InterPro" id="IPR043128">
    <property type="entry name" value="Rev_trsase/Diguanyl_cyclase"/>
</dbReference>
<dbReference type="SUPFAM" id="SSF55073">
    <property type="entry name" value="Nucleotide cyclase"/>
    <property type="match status" value="1"/>
</dbReference>
<dbReference type="Pfam" id="PF00990">
    <property type="entry name" value="GGDEF"/>
    <property type="match status" value="1"/>
</dbReference>
<organism evidence="2 3">
    <name type="scientific">Paractinoplanes tereljensis</name>
    <dbReference type="NCBI Taxonomy" id="571912"/>
    <lineage>
        <taxon>Bacteria</taxon>
        <taxon>Bacillati</taxon>
        <taxon>Actinomycetota</taxon>
        <taxon>Actinomycetes</taxon>
        <taxon>Micromonosporales</taxon>
        <taxon>Micromonosporaceae</taxon>
        <taxon>Paractinoplanes</taxon>
    </lineage>
</organism>
<dbReference type="InterPro" id="IPR029016">
    <property type="entry name" value="GAF-like_dom_sf"/>
</dbReference>
<dbReference type="InterPro" id="IPR029787">
    <property type="entry name" value="Nucleotide_cyclase"/>
</dbReference>
<evidence type="ECO:0000313" key="2">
    <source>
        <dbReference type="EMBL" id="GIF19239.1"/>
    </source>
</evidence>
<sequence length="475" mass="51013">MAGWSLLQLTEFFSAITRAGDVASAARIAVQRASESTEAEVAAVIGDGEVAASVGLGRNPDPALFTGLRATADTTAFPGVGSMYLTMHPLDRGSDGQLILARADEPFTAEERQMLQGMARVLGLALRGLRTLENERRLRREREQEAEARLALLRALEWRERLLETLLRIQRAANQQIPLGEILGSITDGAQMLLDDVTTALVLREPGADDRLTVASLSGHQSGPDVFVGAARLAMDANNPVTDGPLAAVPIHIGDNVAGGFVIAGRDDTSRRSEWRDVLAAFGEQASLALTGASTLAAVHAAHHDPLTGLPNRSLFRQHVQRMLATCRDPATAALLYLDLDLFKQVNDTLGHTAGDELLRGVADRLSAALRSSDMAARLGGDEFAVLVEPLTGVAQARDIAQRVIDEIARPFEIAGRLVTTRASVGISYNRIGHSVGELIEEADLAMYRAKKTLPGSYREFDETMHTGPAFHSAR</sequence>
<name>A0A919NIE6_9ACTN</name>
<dbReference type="PANTHER" id="PTHR44757">
    <property type="entry name" value="DIGUANYLATE CYCLASE DGCP"/>
    <property type="match status" value="1"/>
</dbReference>
<keyword evidence="3" id="KW-1185">Reference proteome</keyword>
<dbReference type="Gene3D" id="3.30.70.270">
    <property type="match status" value="1"/>
</dbReference>
<dbReference type="InterPro" id="IPR000160">
    <property type="entry name" value="GGDEF_dom"/>
</dbReference>
<comment type="caution">
    <text evidence="2">The sequence shown here is derived from an EMBL/GenBank/DDBJ whole genome shotgun (WGS) entry which is preliminary data.</text>
</comment>
<dbReference type="SMART" id="SM00267">
    <property type="entry name" value="GGDEF"/>
    <property type="match status" value="1"/>
</dbReference>
<dbReference type="InterPro" id="IPR052155">
    <property type="entry name" value="Biofilm_reg_signaling"/>
</dbReference>
<dbReference type="PROSITE" id="PS50887">
    <property type="entry name" value="GGDEF"/>
    <property type="match status" value="1"/>
</dbReference>
<dbReference type="SUPFAM" id="SSF55781">
    <property type="entry name" value="GAF domain-like"/>
    <property type="match status" value="1"/>
</dbReference>
<dbReference type="EMBL" id="BOMY01000013">
    <property type="protein sequence ID" value="GIF19239.1"/>
    <property type="molecule type" value="Genomic_DNA"/>
</dbReference>
<dbReference type="AlphaFoldDB" id="A0A919NIE6"/>
<dbReference type="NCBIfam" id="TIGR00254">
    <property type="entry name" value="GGDEF"/>
    <property type="match status" value="1"/>
</dbReference>
<dbReference type="Proteomes" id="UP000623608">
    <property type="component" value="Unassembled WGS sequence"/>
</dbReference>
<accession>A0A919NIE6</accession>
<dbReference type="CDD" id="cd01949">
    <property type="entry name" value="GGDEF"/>
    <property type="match status" value="1"/>
</dbReference>